<protein>
    <submittedName>
        <fullName evidence="2">Uncharacterized protein</fullName>
    </submittedName>
</protein>
<gene>
    <name evidence="2" type="ORF">AKJ09_00808</name>
</gene>
<evidence type="ECO:0000313" key="2">
    <source>
        <dbReference type="EMBL" id="AKU94144.1"/>
    </source>
</evidence>
<feature type="compositionally biased region" description="Basic and acidic residues" evidence="1">
    <location>
        <begin position="66"/>
        <end position="79"/>
    </location>
</feature>
<dbReference type="KEGG" id="llu:AKJ09_00808"/>
<feature type="region of interest" description="Disordered" evidence="1">
    <location>
        <begin position="57"/>
        <end position="79"/>
    </location>
</feature>
<dbReference type="EMBL" id="CP012333">
    <property type="protein sequence ID" value="AKU94144.1"/>
    <property type="molecule type" value="Genomic_DNA"/>
</dbReference>
<evidence type="ECO:0000313" key="3">
    <source>
        <dbReference type="Proteomes" id="UP000064967"/>
    </source>
</evidence>
<sequence length="79" mass="8782">MAEFVVRAIRQLRRAAVFVPWTAFVFLLAESGARTVSSRPRACTSLGPRRPRLAGRLAAARHGRDHRNSGDPCRLRDGI</sequence>
<keyword evidence="3" id="KW-1185">Reference proteome</keyword>
<reference evidence="2 3" key="1">
    <citation type="submission" date="2015-08" db="EMBL/GenBank/DDBJ databases">
        <authorList>
            <person name="Babu N.S."/>
            <person name="Beckwith C.J."/>
            <person name="Beseler K.G."/>
            <person name="Brison A."/>
            <person name="Carone J.V."/>
            <person name="Caskin T.P."/>
            <person name="Diamond M."/>
            <person name="Durham M.E."/>
            <person name="Foxe J.M."/>
            <person name="Go M."/>
            <person name="Henderson B.A."/>
            <person name="Jones I.B."/>
            <person name="McGettigan J.A."/>
            <person name="Micheletti S.J."/>
            <person name="Nasrallah M.E."/>
            <person name="Ortiz D."/>
            <person name="Piller C.R."/>
            <person name="Privatt S.R."/>
            <person name="Schneider S.L."/>
            <person name="Sharp S."/>
            <person name="Smith T.C."/>
            <person name="Stanton J.D."/>
            <person name="Ullery H.E."/>
            <person name="Wilson R.J."/>
            <person name="Serrano M.G."/>
            <person name="Buck G."/>
            <person name="Lee V."/>
            <person name="Wang Y."/>
            <person name="Carvalho R."/>
            <person name="Voegtly L."/>
            <person name="Shi R."/>
            <person name="Duckworth R."/>
            <person name="Johnson A."/>
            <person name="Loviza R."/>
            <person name="Walstead R."/>
            <person name="Shah Z."/>
            <person name="Kiflezghi M."/>
            <person name="Wade K."/>
            <person name="Ball S.L."/>
            <person name="Bradley K.W."/>
            <person name="Asai D.J."/>
            <person name="Bowman C.A."/>
            <person name="Russell D.A."/>
            <person name="Pope W.H."/>
            <person name="Jacobs-Sera D."/>
            <person name="Hendrix R.W."/>
            <person name="Hatfull G.F."/>
        </authorList>
    </citation>
    <scope>NUCLEOTIDE SEQUENCE [LARGE SCALE GENOMIC DNA]</scope>
    <source>
        <strain evidence="2 3">DSM 27648</strain>
    </source>
</reference>
<dbReference type="AlphaFoldDB" id="A0A0K1PM11"/>
<organism evidence="2 3">
    <name type="scientific">Labilithrix luteola</name>
    <dbReference type="NCBI Taxonomy" id="1391654"/>
    <lineage>
        <taxon>Bacteria</taxon>
        <taxon>Pseudomonadati</taxon>
        <taxon>Myxococcota</taxon>
        <taxon>Polyangia</taxon>
        <taxon>Polyangiales</taxon>
        <taxon>Labilitrichaceae</taxon>
        <taxon>Labilithrix</taxon>
    </lineage>
</organism>
<name>A0A0K1PM11_9BACT</name>
<dbReference type="Proteomes" id="UP000064967">
    <property type="component" value="Chromosome"/>
</dbReference>
<proteinExistence type="predicted"/>
<accession>A0A0K1PM11</accession>
<evidence type="ECO:0000256" key="1">
    <source>
        <dbReference type="SAM" id="MobiDB-lite"/>
    </source>
</evidence>